<gene>
    <name evidence="2" type="ORF">g.55873</name>
</gene>
<dbReference type="InterPro" id="IPR037448">
    <property type="entry name" value="Zig-8"/>
</dbReference>
<dbReference type="InterPro" id="IPR003598">
    <property type="entry name" value="Ig_sub2"/>
</dbReference>
<dbReference type="PANTHER" id="PTHR23279">
    <property type="entry name" value="DEFECTIVE PROBOSCIS EXTENSION RESPONSE DPR -RELATED"/>
    <property type="match status" value="1"/>
</dbReference>
<sequence length="127" mass="13839">GEYHIGEGSTISLVCIVENSPSPPQYVFWYHNDRMINYDTERGGVEVGTEVRGENTQSTLTVNHATSADSGNYTCRAPNTAQDTIYVFVSKEGDNTAAIQRLETSSSGMHSATLLLSACLIFHCAFL</sequence>
<dbReference type="CDD" id="cd00096">
    <property type="entry name" value="Ig"/>
    <property type="match status" value="1"/>
</dbReference>
<dbReference type="InterPro" id="IPR036179">
    <property type="entry name" value="Ig-like_dom_sf"/>
</dbReference>
<dbReference type="SMART" id="SM00409">
    <property type="entry name" value="IG"/>
    <property type="match status" value="1"/>
</dbReference>
<dbReference type="EMBL" id="GECU01023057">
    <property type="protein sequence ID" value="JAS84649.1"/>
    <property type="molecule type" value="Transcribed_RNA"/>
</dbReference>
<dbReference type="Gene3D" id="2.60.40.10">
    <property type="entry name" value="Immunoglobulins"/>
    <property type="match status" value="1"/>
</dbReference>
<accession>A0A1B6ICK1</accession>
<dbReference type="GO" id="GO:0050808">
    <property type="term" value="P:synapse organization"/>
    <property type="evidence" value="ECO:0007669"/>
    <property type="project" value="TreeGrafter"/>
</dbReference>
<dbReference type="InterPro" id="IPR007110">
    <property type="entry name" value="Ig-like_dom"/>
</dbReference>
<dbReference type="SUPFAM" id="SSF48726">
    <property type="entry name" value="Immunoglobulin"/>
    <property type="match status" value="1"/>
</dbReference>
<dbReference type="PANTHER" id="PTHR23279:SF45">
    <property type="entry name" value="DEFECTIVE PROBOSCIS EXTENSION RESPONSE 12, ISOFORM C"/>
    <property type="match status" value="1"/>
</dbReference>
<dbReference type="PROSITE" id="PS50835">
    <property type="entry name" value="IG_LIKE"/>
    <property type="match status" value="1"/>
</dbReference>
<reference evidence="2" key="1">
    <citation type="submission" date="2015-11" db="EMBL/GenBank/DDBJ databases">
        <title>De novo transcriptome assembly of four potential Pierce s Disease insect vectors from Arizona vineyards.</title>
        <authorList>
            <person name="Tassone E.E."/>
        </authorList>
    </citation>
    <scope>NUCLEOTIDE SEQUENCE</scope>
</reference>
<dbReference type="InterPro" id="IPR013783">
    <property type="entry name" value="Ig-like_fold"/>
</dbReference>
<feature type="domain" description="Ig-like" evidence="1">
    <location>
        <begin position="1"/>
        <end position="86"/>
    </location>
</feature>
<dbReference type="GO" id="GO:0032589">
    <property type="term" value="C:neuron projection membrane"/>
    <property type="evidence" value="ECO:0007669"/>
    <property type="project" value="TreeGrafter"/>
</dbReference>
<dbReference type="SMART" id="SM00408">
    <property type="entry name" value="IGc2"/>
    <property type="match status" value="1"/>
</dbReference>
<protein>
    <recommendedName>
        <fullName evidence="1">Ig-like domain-containing protein</fullName>
    </recommendedName>
</protein>
<dbReference type="Pfam" id="PF13927">
    <property type="entry name" value="Ig_3"/>
    <property type="match status" value="1"/>
</dbReference>
<organism evidence="2">
    <name type="scientific">Homalodisca liturata</name>
    <dbReference type="NCBI Taxonomy" id="320908"/>
    <lineage>
        <taxon>Eukaryota</taxon>
        <taxon>Metazoa</taxon>
        <taxon>Ecdysozoa</taxon>
        <taxon>Arthropoda</taxon>
        <taxon>Hexapoda</taxon>
        <taxon>Insecta</taxon>
        <taxon>Pterygota</taxon>
        <taxon>Neoptera</taxon>
        <taxon>Paraneoptera</taxon>
        <taxon>Hemiptera</taxon>
        <taxon>Auchenorrhyncha</taxon>
        <taxon>Membracoidea</taxon>
        <taxon>Cicadellidae</taxon>
        <taxon>Cicadellinae</taxon>
        <taxon>Proconiini</taxon>
        <taxon>Homalodisca</taxon>
    </lineage>
</organism>
<evidence type="ECO:0000259" key="1">
    <source>
        <dbReference type="PROSITE" id="PS50835"/>
    </source>
</evidence>
<feature type="non-terminal residue" evidence="2">
    <location>
        <position position="1"/>
    </location>
</feature>
<dbReference type="InterPro" id="IPR003599">
    <property type="entry name" value="Ig_sub"/>
</dbReference>
<name>A0A1B6ICK1_9HEMI</name>
<dbReference type="FunFam" id="2.60.40.10:FF:000533">
    <property type="entry name" value="Uncharacterized protein, isoform A"/>
    <property type="match status" value="1"/>
</dbReference>
<proteinExistence type="predicted"/>
<dbReference type="AlphaFoldDB" id="A0A1B6ICK1"/>
<evidence type="ECO:0000313" key="2">
    <source>
        <dbReference type="EMBL" id="JAS84649.1"/>
    </source>
</evidence>